<reference evidence="6" key="1">
    <citation type="submission" date="2017-05" db="EMBL/GenBank/DDBJ databases">
        <title>The Genome Sequence of EEnterococcus faecalis 9F2_4866.</title>
        <authorList>
            <consortium name="The Broad Institute Genomics Platform"/>
            <consortium name="The Broad Institute Genomic Center for Infectious Diseases"/>
            <person name="Earl A."/>
            <person name="Manson A."/>
            <person name="Schwartman J."/>
            <person name="Gilmore M."/>
            <person name="Abouelleil A."/>
            <person name="Cao P."/>
            <person name="Chapman S."/>
            <person name="Cusick C."/>
            <person name="Shea T."/>
            <person name="Young S."/>
            <person name="Neafsey D."/>
            <person name="Nusbaum C."/>
            <person name="Birren B."/>
        </authorList>
    </citation>
    <scope>NUCLEOTIDE SEQUENCE [LARGE SCALE GENOMIC DNA]</scope>
    <source>
        <strain evidence="6">7F3_DIV0205</strain>
    </source>
</reference>
<protein>
    <recommendedName>
        <fullName evidence="4">N-acetyltransferase domain-containing protein</fullName>
    </recommendedName>
</protein>
<dbReference type="InterPro" id="IPR016181">
    <property type="entry name" value="Acyl_CoA_acyltransferase"/>
</dbReference>
<keyword evidence="6" id="KW-1185">Reference proteome</keyword>
<dbReference type="RefSeq" id="WP_086314161.1">
    <property type="nucleotide sequence ID" value="NZ_CP147244.1"/>
</dbReference>
<reference evidence="5 6" key="2">
    <citation type="submission" date="2024-03" db="EMBL/GenBank/DDBJ databases">
        <title>The Genome Sequence of Enterococcus sp. DIV0205d.</title>
        <authorList>
            <consortium name="The Broad Institute Genomics Platform"/>
            <consortium name="The Broad Institute Microbial Omics Core"/>
            <consortium name="The Broad Institute Genomic Center for Infectious Diseases"/>
            <person name="Earl A."/>
            <person name="Manson A."/>
            <person name="Gilmore M."/>
            <person name="Schwartman J."/>
            <person name="Shea T."/>
            <person name="Abouelleil A."/>
            <person name="Cao P."/>
            <person name="Chapman S."/>
            <person name="Cusick C."/>
            <person name="Young S."/>
            <person name="Neafsey D."/>
            <person name="Nusbaum C."/>
            <person name="Birren B."/>
        </authorList>
    </citation>
    <scope>NUCLEOTIDE SEQUENCE [LARGE SCALE GENOMIC DNA]</scope>
    <source>
        <strain evidence="5 6">7F3_DIV0205</strain>
    </source>
</reference>
<dbReference type="SUPFAM" id="SSF55729">
    <property type="entry name" value="Acyl-CoA N-acyltransferases (Nat)"/>
    <property type="match status" value="1"/>
</dbReference>
<proteinExistence type="predicted"/>
<dbReference type="Proteomes" id="UP000194948">
    <property type="component" value="Chromosome"/>
</dbReference>
<dbReference type="PROSITE" id="PS51186">
    <property type="entry name" value="GNAT"/>
    <property type="match status" value="1"/>
</dbReference>
<keyword evidence="2" id="KW-0012">Acyltransferase</keyword>
<dbReference type="PANTHER" id="PTHR43420">
    <property type="entry name" value="ACETYLTRANSFERASE"/>
    <property type="match status" value="1"/>
</dbReference>
<feature type="domain" description="N-acetyltransferase" evidence="4">
    <location>
        <begin position="59"/>
        <end position="203"/>
    </location>
</feature>
<dbReference type="InterPro" id="IPR050680">
    <property type="entry name" value="YpeA/RimI_acetyltransf"/>
</dbReference>
<evidence type="ECO:0000256" key="2">
    <source>
        <dbReference type="ARBA" id="ARBA00023315"/>
    </source>
</evidence>
<evidence type="ECO:0000256" key="1">
    <source>
        <dbReference type="ARBA" id="ARBA00022679"/>
    </source>
</evidence>
<keyword evidence="1" id="KW-0808">Transferase</keyword>
<name>A0AAQ3WCA5_9ENTE</name>
<keyword evidence="3" id="KW-1133">Transmembrane helix</keyword>
<evidence type="ECO:0000313" key="5">
    <source>
        <dbReference type="EMBL" id="WYK00653.1"/>
    </source>
</evidence>
<dbReference type="EMBL" id="CP147244">
    <property type="protein sequence ID" value="WYK00653.1"/>
    <property type="molecule type" value="Genomic_DNA"/>
</dbReference>
<sequence>MDKNIYVVDRNQLNANEEKDIFRLLLASFSTMFAHVHLTSKEKLTILLHFEQNYSSQGKQLVDYMVKDSNEVIGVLTVSSKRTTSKNLTYPLELSKRYGYLTVFKYVLLLSALEYYPRDKEQYIENIAVHENYRKQGIGKALISAVQAKVKKEERLSLVVSVKNKQALNLYAACGFTIVKKEREFILGLLANEPDWFFMEWGR</sequence>
<dbReference type="GO" id="GO:0016747">
    <property type="term" value="F:acyltransferase activity, transferring groups other than amino-acyl groups"/>
    <property type="evidence" value="ECO:0007669"/>
    <property type="project" value="InterPro"/>
</dbReference>
<organism evidence="5 6">
    <name type="scientific">Candidatus Enterococcus palustris</name>
    <dbReference type="NCBI Taxonomy" id="1834189"/>
    <lineage>
        <taxon>Bacteria</taxon>
        <taxon>Bacillati</taxon>
        <taxon>Bacillota</taxon>
        <taxon>Bacilli</taxon>
        <taxon>Lactobacillales</taxon>
        <taxon>Enterococcaceae</taxon>
        <taxon>Enterococcus</taxon>
    </lineage>
</organism>
<accession>A0AAQ3WCA5</accession>
<dbReference type="InterPro" id="IPR000182">
    <property type="entry name" value="GNAT_dom"/>
</dbReference>
<dbReference type="Gene3D" id="3.40.630.30">
    <property type="match status" value="1"/>
</dbReference>
<dbReference type="Pfam" id="PF00583">
    <property type="entry name" value="Acetyltransf_1"/>
    <property type="match status" value="1"/>
</dbReference>
<gene>
    <name evidence="5" type="ORF">A5821_001751</name>
</gene>
<evidence type="ECO:0000313" key="6">
    <source>
        <dbReference type="Proteomes" id="UP000194948"/>
    </source>
</evidence>
<keyword evidence="3" id="KW-0472">Membrane</keyword>
<evidence type="ECO:0000259" key="4">
    <source>
        <dbReference type="PROSITE" id="PS51186"/>
    </source>
</evidence>
<dbReference type="CDD" id="cd04301">
    <property type="entry name" value="NAT_SF"/>
    <property type="match status" value="1"/>
</dbReference>
<evidence type="ECO:0000256" key="3">
    <source>
        <dbReference type="SAM" id="Phobius"/>
    </source>
</evidence>
<feature type="transmembrane region" description="Helical" evidence="3">
    <location>
        <begin position="21"/>
        <end position="38"/>
    </location>
</feature>
<dbReference type="AlphaFoldDB" id="A0AAQ3WCA5"/>
<keyword evidence="3" id="KW-0812">Transmembrane</keyword>